<dbReference type="VEuPathDB" id="PiroplasmaDB:TOT_040000817"/>
<organism evidence="5 6">
    <name type="scientific">Theileria orientalis strain Shintoku</name>
    <dbReference type="NCBI Taxonomy" id="869250"/>
    <lineage>
        <taxon>Eukaryota</taxon>
        <taxon>Sar</taxon>
        <taxon>Alveolata</taxon>
        <taxon>Apicomplexa</taxon>
        <taxon>Aconoidasida</taxon>
        <taxon>Piroplasmida</taxon>
        <taxon>Theileriidae</taxon>
        <taxon>Theileria</taxon>
    </lineage>
</organism>
<evidence type="ECO:0000259" key="4">
    <source>
        <dbReference type="Pfam" id="PF04494"/>
    </source>
</evidence>
<dbReference type="Gene3D" id="1.25.40.500">
    <property type="entry name" value="TFIID subunit TAF5, NTD2 domain"/>
    <property type="match status" value="1"/>
</dbReference>
<dbReference type="Pfam" id="PF00400">
    <property type="entry name" value="WD40"/>
    <property type="match status" value="2"/>
</dbReference>
<dbReference type="GO" id="GO:0016251">
    <property type="term" value="F:RNA polymerase II general transcription initiation factor activity"/>
    <property type="evidence" value="ECO:0007669"/>
    <property type="project" value="TreeGrafter"/>
</dbReference>
<dbReference type="GeneID" id="20716859"/>
<evidence type="ECO:0000256" key="1">
    <source>
        <dbReference type="ARBA" id="ARBA00004123"/>
    </source>
</evidence>
<evidence type="ECO:0000256" key="2">
    <source>
        <dbReference type="ARBA" id="ARBA00023242"/>
    </source>
</evidence>
<keyword evidence="2" id="KW-0539">Nucleus</keyword>
<gene>
    <name evidence="5" type="ORF">TOT_040000817</name>
</gene>
<dbReference type="PANTHER" id="PTHR19879">
    <property type="entry name" value="TRANSCRIPTION INITIATION FACTOR TFIID"/>
    <property type="match status" value="1"/>
</dbReference>
<dbReference type="InterPro" id="IPR007582">
    <property type="entry name" value="TFIID_NTD2"/>
</dbReference>
<dbReference type="Proteomes" id="UP000003786">
    <property type="component" value="Chromosome 4"/>
</dbReference>
<dbReference type="OrthoDB" id="10266330at2759"/>
<protein>
    <recommendedName>
        <fullName evidence="4">TFIID subunit TAF5 NTD2 domain-containing protein</fullName>
    </recommendedName>
</protein>
<dbReference type="PANTHER" id="PTHR19879:SF1">
    <property type="entry name" value="CANNONBALL-RELATED"/>
    <property type="match status" value="1"/>
</dbReference>
<dbReference type="KEGG" id="tot:TOT_040000817"/>
<dbReference type="InterPro" id="IPR037264">
    <property type="entry name" value="TFIID_NTD2_sf"/>
</dbReference>
<dbReference type="GO" id="GO:0006367">
    <property type="term" value="P:transcription initiation at RNA polymerase II promoter"/>
    <property type="evidence" value="ECO:0007669"/>
    <property type="project" value="TreeGrafter"/>
</dbReference>
<feature type="repeat" description="WD" evidence="3">
    <location>
        <begin position="376"/>
        <end position="417"/>
    </location>
</feature>
<keyword evidence="3" id="KW-0853">WD repeat</keyword>
<dbReference type="SUPFAM" id="SSF50978">
    <property type="entry name" value="WD40 repeat-like"/>
    <property type="match status" value="1"/>
</dbReference>
<dbReference type="InterPro" id="IPR001680">
    <property type="entry name" value="WD40_rpt"/>
</dbReference>
<dbReference type="OMA" id="TSECANA"/>
<dbReference type="STRING" id="869250.J7M4R8"/>
<sequence>MGARILTKLKRKKRKKNAKSYEFYVSELQTYLNWALSNLNKYKDELIDVGFVIYLEMYIKLFKQSTNLGRDFLMEFMNVFNSKYENYVSKLLQFRFLDQLDQLYILNTGYNSSSKHIIILSKNCKRILLNWLNIYQNNVINIILMERVEFIDGEMFNHSSVNVFKRYFILKYGIDPESIHKYRKPFLGLYIKDVENESYKVNSMLIEPVKENKIPFGLPCEMYTKDYGHEVNTYSQGINGEFCRMEDFRKLIPLPRPGSLIHESLRSIYQLQVENRNMGQNPYILSYNFANANSINCSTVSDFDGRYAAAGQRDGSIFLWDLVKSQCENAYTDIACVLGKDLGVESINKTYPTSNSTQKENNDPDKQGFKKDYLILTGHEGLVNCLKFGENGQVLLSGGLDSTINLHTISEGFENNTIKCVYYNSCYPSGSYGRGSGVTGTRNSIIDLDYSRFGYYFTSCDINGYCKLWSTDRSFPIRTLKSMSANYSSSKFHPNSSLLSVISNDNKVTVYDLKSFTSAMHLTLPNVGRARGATVGGVLGELSSTHPYGDGTSAHEAFNNNFNGMTWSKNGVILGVYAMNAVLLYDVRVGRPFESIEVRKGNVSSIDFSYSTTLLSVTDTNNELSLWGFRVTNTDTDFDKYMLATDTNGISKKNQPNKKLNEERLKDGEKKLLKSYRFNKSFLLSSSFTPENVLITLGISAI</sequence>
<dbReference type="Gene3D" id="2.130.10.10">
    <property type="entry name" value="YVTN repeat-like/Quinoprotein amine dehydrogenase"/>
    <property type="match status" value="2"/>
</dbReference>
<dbReference type="RefSeq" id="XP_009692751.1">
    <property type="nucleotide sequence ID" value="XM_009694456.1"/>
</dbReference>
<comment type="subcellular location">
    <subcellularLocation>
        <location evidence="1">Nucleus</location>
    </subcellularLocation>
</comment>
<dbReference type="InterPro" id="IPR015943">
    <property type="entry name" value="WD40/YVTN_repeat-like_dom_sf"/>
</dbReference>
<dbReference type="PROSITE" id="PS50294">
    <property type="entry name" value="WD_REPEATS_REGION"/>
    <property type="match status" value="1"/>
</dbReference>
<keyword evidence="6" id="KW-1185">Reference proteome</keyword>
<evidence type="ECO:0000313" key="6">
    <source>
        <dbReference type="Proteomes" id="UP000003786"/>
    </source>
</evidence>
<proteinExistence type="predicted"/>
<dbReference type="AlphaFoldDB" id="J7M4R8"/>
<dbReference type="PROSITE" id="PS50082">
    <property type="entry name" value="WD_REPEATS_2"/>
    <property type="match status" value="1"/>
</dbReference>
<dbReference type="eggNOG" id="KOG0263">
    <property type="taxonomic scope" value="Eukaryota"/>
</dbReference>
<accession>J7M4R8</accession>
<feature type="domain" description="TFIID subunit TAF5 NTD2" evidence="4">
    <location>
        <begin position="24"/>
        <end position="143"/>
    </location>
</feature>
<dbReference type="EMBL" id="AP011949">
    <property type="protein sequence ID" value="BAM42450.1"/>
    <property type="molecule type" value="Genomic_DNA"/>
</dbReference>
<dbReference type="SMART" id="SM00320">
    <property type="entry name" value="WD40"/>
    <property type="match status" value="5"/>
</dbReference>
<name>J7M4R8_THEOR</name>
<evidence type="ECO:0000256" key="3">
    <source>
        <dbReference type="PROSITE-ProRule" id="PRU00221"/>
    </source>
</evidence>
<dbReference type="InterPro" id="IPR036322">
    <property type="entry name" value="WD40_repeat_dom_sf"/>
</dbReference>
<dbReference type="Pfam" id="PF04494">
    <property type="entry name" value="TFIID_NTD2"/>
    <property type="match status" value="1"/>
</dbReference>
<reference evidence="5 6" key="1">
    <citation type="journal article" date="2012" name="MBio">
        <title>Comparative genome analysis of three eukaryotic parasites with differing abilities to transform leukocytes reveals key mediators of Theileria-induced leukocyte transformation.</title>
        <authorList>
            <person name="Hayashida K."/>
            <person name="Hara Y."/>
            <person name="Abe T."/>
            <person name="Yamasaki C."/>
            <person name="Toyoda A."/>
            <person name="Kosuge T."/>
            <person name="Suzuki Y."/>
            <person name="Sato Y."/>
            <person name="Kawashima S."/>
            <person name="Katayama T."/>
            <person name="Wakaguri H."/>
            <person name="Inoue N."/>
            <person name="Homma K."/>
            <person name="Tada-Umezaki M."/>
            <person name="Yagi Y."/>
            <person name="Fujii Y."/>
            <person name="Habara T."/>
            <person name="Kanehisa M."/>
            <person name="Watanabe H."/>
            <person name="Ito K."/>
            <person name="Gojobori T."/>
            <person name="Sugawara H."/>
            <person name="Imanishi T."/>
            <person name="Weir W."/>
            <person name="Gardner M."/>
            <person name="Pain A."/>
            <person name="Shiels B."/>
            <person name="Hattori M."/>
            <person name="Nene V."/>
            <person name="Sugimoto C."/>
        </authorList>
    </citation>
    <scope>NUCLEOTIDE SEQUENCE [LARGE SCALE GENOMIC DNA]</scope>
    <source>
        <strain evidence="5 6">Shintoku</strain>
    </source>
</reference>
<evidence type="ECO:0000313" key="5">
    <source>
        <dbReference type="EMBL" id="BAM42450.1"/>
    </source>
</evidence>
<dbReference type="SUPFAM" id="SSF160897">
    <property type="entry name" value="Taf5 N-terminal domain-like"/>
    <property type="match status" value="1"/>
</dbReference>
<dbReference type="GO" id="GO:0005669">
    <property type="term" value="C:transcription factor TFIID complex"/>
    <property type="evidence" value="ECO:0007669"/>
    <property type="project" value="TreeGrafter"/>
</dbReference>